<evidence type="ECO:0000313" key="2">
    <source>
        <dbReference type="EMBL" id="ERK60028.1"/>
    </source>
</evidence>
<proteinExistence type="predicted"/>
<sequence length="118" mass="12545">MIAAAHALGGADAARAMARGADTPDELVSRLHEAGWTAGRLRAFRDACRAEGGRWPLAVSDDIRAGIGPAQLHAWVGRCEALLALDAVEAGVRDHSRPLDREDLRLMAERPPHHGSVG</sequence>
<evidence type="ECO:0000313" key="3">
    <source>
        <dbReference type="Proteomes" id="UP000017052"/>
    </source>
</evidence>
<dbReference type="EMBL" id="ACVN02000095">
    <property type="protein sequence ID" value="ERK60028.1"/>
    <property type="molecule type" value="Genomic_DNA"/>
</dbReference>
<protein>
    <submittedName>
        <fullName evidence="2">Uncharacterized protein</fullName>
    </submittedName>
</protein>
<feature type="region of interest" description="Disordered" evidence="1">
    <location>
        <begin position="99"/>
        <end position="118"/>
    </location>
</feature>
<dbReference type="Proteomes" id="UP000017052">
    <property type="component" value="Unassembled WGS sequence"/>
</dbReference>
<keyword evidence="3" id="KW-1185">Reference proteome</keyword>
<feature type="compositionally biased region" description="Basic and acidic residues" evidence="1">
    <location>
        <begin position="99"/>
        <end position="112"/>
    </location>
</feature>
<gene>
    <name evidence="2" type="ORF">HMPREF0682_0578</name>
</gene>
<dbReference type="AlphaFoldDB" id="U2S2U6"/>
<evidence type="ECO:0000256" key="1">
    <source>
        <dbReference type="SAM" id="MobiDB-lite"/>
    </source>
</evidence>
<name>U2S2U6_9ACTN</name>
<comment type="caution">
    <text evidence="2">The sequence shown here is derived from an EMBL/GenBank/DDBJ whole genome shotgun (WGS) entry which is preliminary data.</text>
</comment>
<organism evidence="2 3">
    <name type="scientific">Propionibacterium acidifaciens F0233</name>
    <dbReference type="NCBI Taxonomy" id="553198"/>
    <lineage>
        <taxon>Bacteria</taxon>
        <taxon>Bacillati</taxon>
        <taxon>Actinomycetota</taxon>
        <taxon>Actinomycetes</taxon>
        <taxon>Propionibacteriales</taxon>
        <taxon>Propionibacteriaceae</taxon>
        <taxon>Propionibacterium</taxon>
    </lineage>
</organism>
<accession>U2S2U6</accession>
<reference evidence="2" key="1">
    <citation type="submission" date="2013-08" db="EMBL/GenBank/DDBJ databases">
        <authorList>
            <person name="Durkin A.S."/>
            <person name="Haft D.R."/>
            <person name="McCorrison J."/>
            <person name="Torralba M."/>
            <person name="Gillis M."/>
            <person name="Haft D.H."/>
            <person name="Methe B."/>
            <person name="Sutton G."/>
            <person name="Nelson K.E."/>
        </authorList>
    </citation>
    <scope>NUCLEOTIDE SEQUENCE [LARGE SCALE GENOMIC DNA]</scope>
    <source>
        <strain evidence="2">F0233</strain>
    </source>
</reference>